<dbReference type="PANTHER" id="PTHR36507">
    <property type="entry name" value="BLL1555 PROTEIN"/>
    <property type="match status" value="1"/>
</dbReference>
<dbReference type="InterPro" id="IPR008972">
    <property type="entry name" value="Cupredoxin"/>
</dbReference>
<gene>
    <name evidence="1" type="ORF">HA338_01445</name>
</gene>
<protein>
    <recommendedName>
        <fullName evidence="3">Cell surface lipoprotein</fullName>
    </recommendedName>
</protein>
<accession>A0A832SG69</accession>
<dbReference type="PANTHER" id="PTHR36507:SF1">
    <property type="entry name" value="BLL1555 PROTEIN"/>
    <property type="match status" value="1"/>
</dbReference>
<evidence type="ECO:0008006" key="3">
    <source>
        <dbReference type="Google" id="ProtNLM"/>
    </source>
</evidence>
<dbReference type="AlphaFoldDB" id="A0A832SG69"/>
<proteinExistence type="predicted"/>
<dbReference type="Proteomes" id="UP000600774">
    <property type="component" value="Unassembled WGS sequence"/>
</dbReference>
<dbReference type="RefSeq" id="WP_011021466.1">
    <property type="nucleotide sequence ID" value="NZ_DUJU01000017.1"/>
</dbReference>
<dbReference type="Gene3D" id="2.60.40.420">
    <property type="entry name" value="Cupredoxins - blue copper proteins"/>
    <property type="match status" value="1"/>
</dbReference>
<comment type="caution">
    <text evidence="1">The sequence shown here is derived from an EMBL/GenBank/DDBJ whole genome shotgun (WGS) entry which is preliminary data.</text>
</comment>
<organism evidence="1 2">
    <name type="scientific">Methanosarcina acetivorans</name>
    <dbReference type="NCBI Taxonomy" id="2214"/>
    <lineage>
        <taxon>Archaea</taxon>
        <taxon>Methanobacteriati</taxon>
        <taxon>Methanobacteriota</taxon>
        <taxon>Stenosarchaea group</taxon>
        <taxon>Methanomicrobia</taxon>
        <taxon>Methanosarcinales</taxon>
        <taxon>Methanosarcinaceae</taxon>
        <taxon>Methanosarcina</taxon>
    </lineage>
</organism>
<evidence type="ECO:0000313" key="1">
    <source>
        <dbReference type="EMBL" id="HIH92743.1"/>
    </source>
</evidence>
<dbReference type="GeneID" id="1473340"/>
<evidence type="ECO:0000313" key="2">
    <source>
        <dbReference type="Proteomes" id="UP000600774"/>
    </source>
</evidence>
<reference evidence="1" key="1">
    <citation type="journal article" date="2020" name="bioRxiv">
        <title>A rank-normalized archaeal taxonomy based on genome phylogeny resolves widespread incomplete and uneven classifications.</title>
        <authorList>
            <person name="Rinke C."/>
            <person name="Chuvochina M."/>
            <person name="Mussig A.J."/>
            <person name="Chaumeil P.-A."/>
            <person name="Waite D.W."/>
            <person name="Whitman W.B."/>
            <person name="Parks D.H."/>
            <person name="Hugenholtz P."/>
        </authorList>
    </citation>
    <scope>NUCLEOTIDE SEQUENCE</scope>
    <source>
        <strain evidence="1">UBA8876</strain>
    </source>
</reference>
<dbReference type="SUPFAM" id="SSF49503">
    <property type="entry name" value="Cupredoxins"/>
    <property type="match status" value="1"/>
</dbReference>
<sequence length="79" mass="9196">MIRRSLFYPETLELKNGETLVWKNLNRPKQSFTLVSEEGLFDDQVIAYGKSFSYTFDKAGDYNFKLEEIPDAELIVIVN</sequence>
<dbReference type="InterPro" id="IPR052721">
    <property type="entry name" value="ET_Amicyanin"/>
</dbReference>
<name>A0A832SG69_9EURY</name>
<dbReference type="EMBL" id="DUJU01000017">
    <property type="protein sequence ID" value="HIH92743.1"/>
    <property type="molecule type" value="Genomic_DNA"/>
</dbReference>